<keyword evidence="2" id="KW-1185">Reference proteome</keyword>
<protein>
    <recommendedName>
        <fullName evidence="3">Poly [ADP-ribose] polymerase</fullName>
    </recommendedName>
</protein>
<dbReference type="GO" id="GO:1990404">
    <property type="term" value="F:NAD+-protein mono-ADP-ribosyltransferase activity"/>
    <property type="evidence" value="ECO:0007669"/>
    <property type="project" value="TreeGrafter"/>
</dbReference>
<dbReference type="InterPro" id="IPR051712">
    <property type="entry name" value="ARTD-AVP"/>
</dbReference>
<dbReference type="GO" id="GO:0005634">
    <property type="term" value="C:nucleus"/>
    <property type="evidence" value="ECO:0007669"/>
    <property type="project" value="TreeGrafter"/>
</dbReference>
<evidence type="ECO:0000313" key="1">
    <source>
        <dbReference type="EMBL" id="CAH1714072.1"/>
    </source>
</evidence>
<accession>A0A9P0NAY0</accession>
<dbReference type="PANTHER" id="PTHR45740:SF2">
    <property type="entry name" value="POLY [ADP-RIBOSE] POLYMERASE"/>
    <property type="match status" value="1"/>
</dbReference>
<dbReference type="EMBL" id="OU899034">
    <property type="protein sequence ID" value="CAH1714072.1"/>
    <property type="molecule type" value="Genomic_DNA"/>
</dbReference>
<sequence length="243" mass="28555">MAGKTRSYGSIPPLSSHFNKYAIALLQKRHDFEAKGKCEQICSTLDSNLKFKHIRQIKREVHETFPDCYIDWIEKVNVPQMYGMYLLRKKEMQLNDGKANDVEEMRLYHVTAKSRAKNSLKNSGLDWRRTERSRYGCGVSFSDNITYADYHANKSTGEGDRVIMICSVLVDETYKVNHKRNKGYNLIVPPGTADTTVSSDGCVYVKYNDFDFYPLYFVHYQSNDDEEYYDDEDYDNNYNYYYY</sequence>
<dbReference type="Proteomes" id="UP001154329">
    <property type="component" value="Chromosome 1"/>
</dbReference>
<dbReference type="AlphaFoldDB" id="A0A9P0NAY0"/>
<reference evidence="1" key="1">
    <citation type="submission" date="2022-02" db="EMBL/GenBank/DDBJ databases">
        <authorList>
            <person name="King R."/>
        </authorList>
    </citation>
    <scope>NUCLEOTIDE SEQUENCE</scope>
</reference>
<organism evidence="1 2">
    <name type="scientific">Aphis gossypii</name>
    <name type="common">Cotton aphid</name>
    <dbReference type="NCBI Taxonomy" id="80765"/>
    <lineage>
        <taxon>Eukaryota</taxon>
        <taxon>Metazoa</taxon>
        <taxon>Ecdysozoa</taxon>
        <taxon>Arthropoda</taxon>
        <taxon>Hexapoda</taxon>
        <taxon>Insecta</taxon>
        <taxon>Pterygota</taxon>
        <taxon>Neoptera</taxon>
        <taxon>Paraneoptera</taxon>
        <taxon>Hemiptera</taxon>
        <taxon>Sternorrhyncha</taxon>
        <taxon>Aphidomorpha</taxon>
        <taxon>Aphidoidea</taxon>
        <taxon>Aphididae</taxon>
        <taxon>Aphidini</taxon>
        <taxon>Aphis</taxon>
        <taxon>Aphis</taxon>
    </lineage>
</organism>
<evidence type="ECO:0008006" key="3">
    <source>
        <dbReference type="Google" id="ProtNLM"/>
    </source>
</evidence>
<dbReference type="Gene3D" id="3.90.228.10">
    <property type="match status" value="1"/>
</dbReference>
<evidence type="ECO:0000313" key="2">
    <source>
        <dbReference type="Proteomes" id="UP001154329"/>
    </source>
</evidence>
<dbReference type="SUPFAM" id="SSF56399">
    <property type="entry name" value="ADP-ribosylation"/>
    <property type="match status" value="1"/>
</dbReference>
<proteinExistence type="predicted"/>
<name>A0A9P0NAY0_APHGO</name>
<dbReference type="PANTHER" id="PTHR45740">
    <property type="entry name" value="POLY [ADP-RIBOSE] POLYMERASE"/>
    <property type="match status" value="1"/>
</dbReference>
<gene>
    <name evidence="1" type="ORF">APHIGO_LOCUS2633</name>
</gene>
<reference evidence="1" key="2">
    <citation type="submission" date="2022-10" db="EMBL/GenBank/DDBJ databases">
        <authorList>
            <consortium name="ENA_rothamsted_submissions"/>
            <consortium name="culmorum"/>
            <person name="King R."/>
        </authorList>
    </citation>
    <scope>NUCLEOTIDE SEQUENCE</scope>
</reference>
<dbReference type="GO" id="GO:0003950">
    <property type="term" value="F:NAD+ poly-ADP-ribosyltransferase activity"/>
    <property type="evidence" value="ECO:0007669"/>
    <property type="project" value="TreeGrafter"/>
</dbReference>